<protein>
    <submittedName>
        <fullName evidence="8">Prephenate dehydratase-domain-containing protein</fullName>
    </submittedName>
</protein>
<evidence type="ECO:0000256" key="6">
    <source>
        <dbReference type="SAM" id="MobiDB-lite"/>
    </source>
</evidence>
<dbReference type="Pfam" id="PF00800">
    <property type="entry name" value="PDT"/>
    <property type="match status" value="1"/>
</dbReference>
<dbReference type="SUPFAM" id="SSF53850">
    <property type="entry name" value="Periplasmic binding protein-like II"/>
    <property type="match status" value="1"/>
</dbReference>
<dbReference type="GO" id="GO:0005737">
    <property type="term" value="C:cytoplasm"/>
    <property type="evidence" value="ECO:0007669"/>
    <property type="project" value="TreeGrafter"/>
</dbReference>
<proteinExistence type="predicted"/>
<dbReference type="STRING" id="71784.A0A1Y2BM95"/>
<dbReference type="GO" id="GO:0009094">
    <property type="term" value="P:L-phenylalanine biosynthetic process"/>
    <property type="evidence" value="ECO:0007669"/>
    <property type="project" value="UniProtKB-KW"/>
</dbReference>
<evidence type="ECO:0000256" key="2">
    <source>
        <dbReference type="ARBA" id="ARBA00023141"/>
    </source>
</evidence>
<comment type="pathway">
    <text evidence="5">Amino-acid biosynthesis.</text>
</comment>
<evidence type="ECO:0000256" key="4">
    <source>
        <dbReference type="ARBA" id="ARBA00023239"/>
    </source>
</evidence>
<dbReference type="AlphaFoldDB" id="A0A1Y2BM95"/>
<keyword evidence="1" id="KW-0028">Amino-acid biosynthesis</keyword>
<keyword evidence="2" id="KW-0057">Aromatic amino acid biosynthesis</keyword>
<reference evidence="8 9" key="1">
    <citation type="submission" date="2016-07" db="EMBL/GenBank/DDBJ databases">
        <title>Pervasive Adenine N6-methylation of Active Genes in Fungi.</title>
        <authorList>
            <consortium name="DOE Joint Genome Institute"/>
            <person name="Mondo S.J."/>
            <person name="Dannebaum R.O."/>
            <person name="Kuo R.C."/>
            <person name="Labutti K."/>
            <person name="Haridas S."/>
            <person name="Kuo A."/>
            <person name="Salamov A."/>
            <person name="Ahrendt S.R."/>
            <person name="Lipzen A."/>
            <person name="Sullivan W."/>
            <person name="Andreopoulos W.B."/>
            <person name="Clum A."/>
            <person name="Lindquist E."/>
            <person name="Daum C."/>
            <person name="Ramamoorthy G.K."/>
            <person name="Gryganskyi A."/>
            <person name="Culley D."/>
            <person name="Magnuson J.K."/>
            <person name="James T.Y."/>
            <person name="O'Malley M.A."/>
            <person name="Stajich J.E."/>
            <person name="Spatafora J.W."/>
            <person name="Visel A."/>
            <person name="Grigoriev I.V."/>
        </authorList>
    </citation>
    <scope>NUCLEOTIDE SEQUENCE [LARGE SCALE GENOMIC DNA]</scope>
    <source>
        <strain evidence="8 9">68-887.2</strain>
    </source>
</reference>
<evidence type="ECO:0000256" key="1">
    <source>
        <dbReference type="ARBA" id="ARBA00022605"/>
    </source>
</evidence>
<keyword evidence="4" id="KW-0456">Lyase</keyword>
<evidence type="ECO:0000259" key="7">
    <source>
        <dbReference type="PROSITE" id="PS51171"/>
    </source>
</evidence>
<feature type="region of interest" description="Disordered" evidence="6">
    <location>
        <begin position="99"/>
        <end position="128"/>
    </location>
</feature>
<dbReference type="PANTHER" id="PTHR21022:SF19">
    <property type="entry name" value="PREPHENATE DEHYDRATASE-RELATED"/>
    <property type="match status" value="1"/>
</dbReference>
<organism evidence="8 9">
    <name type="scientific">Naematelia encephala</name>
    <dbReference type="NCBI Taxonomy" id="71784"/>
    <lineage>
        <taxon>Eukaryota</taxon>
        <taxon>Fungi</taxon>
        <taxon>Dikarya</taxon>
        <taxon>Basidiomycota</taxon>
        <taxon>Agaricomycotina</taxon>
        <taxon>Tremellomycetes</taxon>
        <taxon>Tremellales</taxon>
        <taxon>Naemateliaceae</taxon>
        <taxon>Naematelia</taxon>
    </lineage>
</organism>
<accession>A0A1Y2BM95</accession>
<feature type="domain" description="Prephenate dehydratase" evidence="7">
    <location>
        <begin position="26"/>
        <end position="250"/>
    </location>
</feature>
<dbReference type="OrthoDB" id="983542at2759"/>
<comment type="caution">
    <text evidence="8">The sequence shown here is derived from an EMBL/GenBank/DDBJ whole genome shotgun (WGS) entry which is preliminary data.</text>
</comment>
<dbReference type="InterPro" id="IPR001086">
    <property type="entry name" value="Preph_deHydtase"/>
</dbReference>
<dbReference type="EMBL" id="MCFC01000001">
    <property type="protein sequence ID" value="ORY35884.1"/>
    <property type="molecule type" value="Genomic_DNA"/>
</dbReference>
<dbReference type="InParanoid" id="A0A1Y2BM95"/>
<dbReference type="GO" id="GO:0004664">
    <property type="term" value="F:prephenate dehydratase activity"/>
    <property type="evidence" value="ECO:0007669"/>
    <property type="project" value="InterPro"/>
</dbReference>
<dbReference type="CDD" id="cd13532">
    <property type="entry name" value="PBP2_PDT_like"/>
    <property type="match status" value="1"/>
</dbReference>
<dbReference type="Gene3D" id="3.40.190.10">
    <property type="entry name" value="Periplasmic binding protein-like II"/>
    <property type="match status" value="2"/>
</dbReference>
<name>A0A1Y2BM95_9TREE</name>
<gene>
    <name evidence="8" type="ORF">BCR39DRAFT_512822</name>
</gene>
<keyword evidence="3" id="KW-0584">Phenylalanine biosynthesis</keyword>
<dbReference type="FunCoup" id="A0A1Y2BM95">
    <property type="interactions" value="272"/>
</dbReference>
<sequence length="371" mass="40210">MQAESESSSHARRRVESGQNDTTAQVIAYLGPQGTYGHQVAKRYLSLLPYEIASATRLESCPTISSVLTHRTATHKIVPLENSIHGSVTETLDTLLSSSLSSSSHPSSSSSSSSFPTPPQSSSSNTSKSIGDTLIIGEITLRIQHVLVARKGVSLSDIRWVRSHEQALGQCKRFLNSRIPHAKTQKWASTAGAALSLLDDNENDDLQLEREEGAAICSRAALDEVDGLDIIAEDIQDEPNNYTRFLVLSRHHSISDIHIPQDHHTSPTSFWALETLSDLTCNQTPSSSGPSISIPPLVAVYARPAPPDPTSPNERTPKWFLVEYNGAIKPAPDTKGVYLGVSSWHVQVGDKVQQNGTEKTDADVALVNNHA</sequence>
<evidence type="ECO:0000256" key="3">
    <source>
        <dbReference type="ARBA" id="ARBA00023222"/>
    </source>
</evidence>
<dbReference type="Proteomes" id="UP000193986">
    <property type="component" value="Unassembled WGS sequence"/>
</dbReference>
<evidence type="ECO:0000313" key="8">
    <source>
        <dbReference type="EMBL" id="ORY35884.1"/>
    </source>
</evidence>
<feature type="region of interest" description="Disordered" evidence="6">
    <location>
        <begin position="1"/>
        <end position="20"/>
    </location>
</feature>
<evidence type="ECO:0000256" key="5">
    <source>
        <dbReference type="ARBA" id="ARBA00029440"/>
    </source>
</evidence>
<dbReference type="PANTHER" id="PTHR21022">
    <property type="entry name" value="PREPHENATE DEHYDRATASE P PROTEIN"/>
    <property type="match status" value="1"/>
</dbReference>
<evidence type="ECO:0000313" key="9">
    <source>
        <dbReference type="Proteomes" id="UP000193986"/>
    </source>
</evidence>
<keyword evidence="9" id="KW-1185">Reference proteome</keyword>
<dbReference type="PROSITE" id="PS51171">
    <property type="entry name" value="PREPHENATE_DEHYDR_3"/>
    <property type="match status" value="1"/>
</dbReference>